<dbReference type="PANTHER" id="PTHR30572">
    <property type="entry name" value="MEMBRANE COMPONENT OF TRANSPORTER-RELATED"/>
    <property type="match status" value="1"/>
</dbReference>
<evidence type="ECO:0000313" key="11">
    <source>
        <dbReference type="Proteomes" id="UP000019151"/>
    </source>
</evidence>
<dbReference type="EMBL" id="CP007128">
    <property type="protein sequence ID" value="AHG91652.1"/>
    <property type="molecule type" value="Genomic_DNA"/>
</dbReference>
<dbReference type="eggNOG" id="COG0577">
    <property type="taxonomic scope" value="Bacteria"/>
</dbReference>
<feature type="domain" description="ABC3 transporter permease C-terminal" evidence="8">
    <location>
        <begin position="338"/>
        <end position="449"/>
    </location>
</feature>
<dbReference type="InterPro" id="IPR050250">
    <property type="entry name" value="Macrolide_Exporter_MacB"/>
</dbReference>
<protein>
    <submittedName>
        <fullName evidence="10">Permease</fullName>
    </submittedName>
</protein>
<feature type="transmembrane region" description="Helical" evidence="7">
    <location>
        <begin position="473"/>
        <end position="500"/>
    </location>
</feature>
<dbReference type="InterPro" id="IPR017800">
    <property type="entry name" value="ADOP"/>
</dbReference>
<gene>
    <name evidence="10" type="ORF">J421_4115</name>
</gene>
<dbReference type="PANTHER" id="PTHR30572:SF4">
    <property type="entry name" value="ABC TRANSPORTER PERMEASE YTRF"/>
    <property type="match status" value="1"/>
</dbReference>
<dbReference type="InParanoid" id="W0RMF7"/>
<evidence type="ECO:0000313" key="10">
    <source>
        <dbReference type="EMBL" id="AHG91652.1"/>
    </source>
</evidence>
<keyword evidence="4 7" id="KW-1133">Transmembrane helix</keyword>
<name>W0RMF7_9BACT</name>
<feature type="transmembrane region" description="Helical" evidence="7">
    <location>
        <begin position="791"/>
        <end position="810"/>
    </location>
</feature>
<keyword evidence="5 7" id="KW-0472">Membrane</keyword>
<organism evidence="10 11">
    <name type="scientific">Gemmatirosa kalamazoonensis</name>
    <dbReference type="NCBI Taxonomy" id="861299"/>
    <lineage>
        <taxon>Bacteria</taxon>
        <taxon>Pseudomonadati</taxon>
        <taxon>Gemmatimonadota</taxon>
        <taxon>Gemmatimonadia</taxon>
        <taxon>Gemmatimonadales</taxon>
        <taxon>Gemmatimonadaceae</taxon>
        <taxon>Gemmatirosa</taxon>
    </lineage>
</organism>
<evidence type="ECO:0000256" key="5">
    <source>
        <dbReference type="ARBA" id="ARBA00023136"/>
    </source>
</evidence>
<dbReference type="RefSeq" id="WP_025413095.1">
    <property type="nucleotide sequence ID" value="NZ_CP007128.1"/>
</dbReference>
<dbReference type="AlphaFoldDB" id="W0RMF7"/>
<dbReference type="Pfam" id="PF02687">
    <property type="entry name" value="FtsX"/>
    <property type="match status" value="2"/>
</dbReference>
<feature type="domain" description="ABC3 transporter permease C-terminal" evidence="8">
    <location>
        <begin position="743"/>
        <end position="855"/>
    </location>
</feature>
<feature type="transmembrane region" description="Helical" evidence="7">
    <location>
        <begin position="329"/>
        <end position="354"/>
    </location>
</feature>
<keyword evidence="3 7" id="KW-0812">Transmembrane</keyword>
<dbReference type="InterPro" id="IPR003838">
    <property type="entry name" value="ABC3_permease_C"/>
</dbReference>
<feature type="transmembrane region" description="Helical" evidence="7">
    <location>
        <begin position="427"/>
        <end position="452"/>
    </location>
</feature>
<evidence type="ECO:0000259" key="8">
    <source>
        <dbReference type="Pfam" id="PF02687"/>
    </source>
</evidence>
<evidence type="ECO:0000259" key="9">
    <source>
        <dbReference type="Pfam" id="PF12704"/>
    </source>
</evidence>
<comment type="subcellular location">
    <subcellularLocation>
        <location evidence="1">Cell membrane</location>
        <topology evidence="1">Multi-pass membrane protein</topology>
    </subcellularLocation>
</comment>
<accession>W0RMF7</accession>
<feature type="domain" description="MacB-like periplasmic core" evidence="9">
    <location>
        <begin position="532"/>
        <end position="676"/>
    </location>
</feature>
<dbReference type="OrthoDB" id="127941at2"/>
<reference evidence="10 11" key="1">
    <citation type="journal article" date="2014" name="Genome Announc.">
        <title>Genome Sequence and Methylome of Soil Bacterium Gemmatirosa kalamazoonensis KBS708T, a Member of the Rarely Cultivated Gemmatimonadetes Phylum.</title>
        <authorList>
            <person name="Debruyn J.M."/>
            <person name="Radosevich M."/>
            <person name="Wommack K.E."/>
            <person name="Polson S.W."/>
            <person name="Hauser L.J."/>
            <person name="Fawaz M.N."/>
            <person name="Korlach J."/>
            <person name="Tsai Y.C."/>
        </authorList>
    </citation>
    <scope>NUCLEOTIDE SEQUENCE [LARGE SCALE GENOMIC DNA]</scope>
    <source>
        <strain evidence="10 11">KBS708</strain>
    </source>
</reference>
<comment type="similarity">
    <text evidence="6">Belongs to the ABC-4 integral membrane protein family.</text>
</comment>
<feature type="transmembrane region" description="Helical" evidence="7">
    <location>
        <begin position="78"/>
        <end position="100"/>
    </location>
</feature>
<evidence type="ECO:0000256" key="4">
    <source>
        <dbReference type="ARBA" id="ARBA00022989"/>
    </source>
</evidence>
<dbReference type="GO" id="GO:0005886">
    <property type="term" value="C:plasma membrane"/>
    <property type="evidence" value="ECO:0007669"/>
    <property type="project" value="UniProtKB-SubCell"/>
</dbReference>
<dbReference type="InterPro" id="IPR025857">
    <property type="entry name" value="MacB_PCD"/>
</dbReference>
<keyword evidence="2" id="KW-1003">Cell membrane</keyword>
<dbReference type="NCBIfam" id="TIGR03434">
    <property type="entry name" value="ADOP"/>
    <property type="match status" value="1"/>
</dbReference>
<evidence type="ECO:0000256" key="2">
    <source>
        <dbReference type="ARBA" id="ARBA00022475"/>
    </source>
</evidence>
<dbReference type="PATRIC" id="fig|861299.3.peg.4170"/>
<dbReference type="HOGENOM" id="CLU_009433_1_0_0"/>
<feature type="transmembrane region" description="Helical" evidence="7">
    <location>
        <begin position="386"/>
        <end position="407"/>
    </location>
</feature>
<dbReference type="KEGG" id="gba:J421_4115"/>
<evidence type="ECO:0000256" key="1">
    <source>
        <dbReference type="ARBA" id="ARBA00004651"/>
    </source>
</evidence>
<keyword evidence="11" id="KW-1185">Reference proteome</keyword>
<feature type="transmembrane region" description="Helical" evidence="7">
    <location>
        <begin position="830"/>
        <end position="851"/>
    </location>
</feature>
<feature type="domain" description="MacB-like periplasmic core" evidence="9">
    <location>
        <begin position="83"/>
        <end position="294"/>
    </location>
</feature>
<dbReference type="Proteomes" id="UP000019151">
    <property type="component" value="Chromosome"/>
</dbReference>
<evidence type="ECO:0000256" key="3">
    <source>
        <dbReference type="ARBA" id="ARBA00022692"/>
    </source>
</evidence>
<feature type="transmembrane region" description="Helical" evidence="7">
    <location>
        <begin position="737"/>
        <end position="764"/>
    </location>
</feature>
<dbReference type="Pfam" id="PF12704">
    <property type="entry name" value="MacB_PCD"/>
    <property type="match status" value="2"/>
</dbReference>
<sequence length="862" mass="92362">MSRRFYRALLWLYPKSFRVEYGAELAHTFEESTRGRSRLAAHLAAIGDVVPNAMLAHGTVLRQDLRYAVRAMSRSRGFVTAVVLVTALGVGANTATFSVADAVLLRPLPFPQPDALVRLCEGPRDGSGWGCMNELSPANFRDVVAMARKTRGWGAFTGAEANLVGGGEPVRLSATAVTPEVLPVLGVRPLLGRVFDAKDATDPRAGTVVLSYGLWQSQFGGNPDVVGTTIRLDDVPRVVIGVMPRSFHFPTTNDQLWTPLVLREEDYAERDNTYLQAIGRLAPGVTFESARGELAMIAARLARDHPETNEDVGFSFFRQRDQVLPRYRVMLLALCGASLSLLLLTGANLANLLLVRASARERELAVRAALGAGRERLVRQMLTESVVLALLGGAVGLLVAMLAVPLLTHLVPTSLPLAHEPRLDPRALLIAGAFTALTGIGFGLLPATMVGGRAAFSALRDGARAGGGRRQRLRAVLVAVEVAVSVVLLVSSGLLIRAVWKVRAVDPGFTTEQVLTMRTALPSPRAADTLRRTEFYDRVLAGVQSLPGVQAAAYTSGLPFVLWGGIGAAEIPGEDERNRRADGESLRWITPQFFTALGVPVLRGRAIADGDRFGRPLVAVVSEAFVRRHWPNGEPLGKRFRLRGMDYTVVGVVRDIRVRGLERSSEPQLYFAAAQAGQLGGLYVPKDLIVRANGRSETLLPAIRRVIRGVDPEQPISDVRQLSEVVSNQTADRRAQLGVLTALAVVALLLTGIGIYGLLAFIVAQRAREIGVRLALGADPRRAARMIVFEAVRLALLGGIPGVLVAYAAARAMRALLFGVPPSDPLALAAGVGVVLVATLIGSLAPALSAVRVSPLLAMRAD</sequence>
<evidence type="ECO:0000256" key="7">
    <source>
        <dbReference type="SAM" id="Phobius"/>
    </source>
</evidence>
<proteinExistence type="inferred from homology"/>
<evidence type="ECO:0000256" key="6">
    <source>
        <dbReference type="ARBA" id="ARBA00038076"/>
    </source>
</evidence>
<dbReference type="GO" id="GO:0022857">
    <property type="term" value="F:transmembrane transporter activity"/>
    <property type="evidence" value="ECO:0007669"/>
    <property type="project" value="TreeGrafter"/>
</dbReference>
<dbReference type="STRING" id="861299.J421_4115"/>